<organism evidence="1">
    <name type="scientific">Lepeophtheirus salmonis</name>
    <name type="common">Salmon louse</name>
    <name type="synonym">Caligus salmonis</name>
    <dbReference type="NCBI Taxonomy" id="72036"/>
    <lineage>
        <taxon>Eukaryota</taxon>
        <taxon>Metazoa</taxon>
        <taxon>Ecdysozoa</taxon>
        <taxon>Arthropoda</taxon>
        <taxon>Crustacea</taxon>
        <taxon>Multicrustacea</taxon>
        <taxon>Hexanauplia</taxon>
        <taxon>Copepoda</taxon>
        <taxon>Siphonostomatoida</taxon>
        <taxon>Caligidae</taxon>
        <taxon>Lepeophtheirus</taxon>
    </lineage>
</organism>
<protein>
    <submittedName>
        <fullName evidence="1">Uncharacterized protein</fullName>
    </submittedName>
</protein>
<sequence>MEGVLIHFIYCKKRINCIEIIPSST</sequence>
<dbReference type="EMBL" id="HACA01021380">
    <property type="protein sequence ID" value="CDW38741.1"/>
    <property type="molecule type" value="Transcribed_RNA"/>
</dbReference>
<name>A0A0K2UM22_LEPSM</name>
<proteinExistence type="predicted"/>
<reference evidence="1" key="1">
    <citation type="submission" date="2014-05" db="EMBL/GenBank/DDBJ databases">
        <authorList>
            <person name="Chronopoulou M."/>
        </authorList>
    </citation>
    <scope>NUCLEOTIDE SEQUENCE</scope>
    <source>
        <tissue evidence="1">Whole organism</tissue>
    </source>
</reference>
<evidence type="ECO:0000313" key="1">
    <source>
        <dbReference type="EMBL" id="CDW38741.1"/>
    </source>
</evidence>
<dbReference type="AlphaFoldDB" id="A0A0K2UM22"/>
<accession>A0A0K2UM22</accession>